<comment type="caution">
    <text evidence="1">The sequence shown here is derived from an EMBL/GenBank/DDBJ whole genome shotgun (WGS) entry which is preliminary data.</text>
</comment>
<gene>
    <name evidence="1" type="ORF">CLOSTMETH_02945</name>
</gene>
<reference evidence="1 2" key="1">
    <citation type="submission" date="2009-01" db="EMBL/GenBank/DDBJ databases">
        <authorList>
            <person name="Fulton L."/>
            <person name="Clifton S."/>
            <person name="Fulton B."/>
            <person name="Xu J."/>
            <person name="Minx P."/>
            <person name="Pepin K.H."/>
            <person name="Johnson M."/>
            <person name="Bhonagiri V."/>
            <person name="Nash W.E."/>
            <person name="Mardis E.R."/>
            <person name="Wilson R.K."/>
        </authorList>
    </citation>
    <scope>NUCLEOTIDE SEQUENCE [LARGE SCALE GENOMIC DNA]</scope>
    <source>
        <strain evidence="1 2">DSM 5476</strain>
    </source>
</reference>
<proteinExistence type="predicted"/>
<dbReference type="HOGENOM" id="CLU_3097416_0_0_9"/>
<protein>
    <submittedName>
        <fullName evidence="1">Uncharacterized protein</fullName>
    </submittedName>
</protein>
<evidence type="ECO:0000313" key="1">
    <source>
        <dbReference type="EMBL" id="EEG29428.1"/>
    </source>
</evidence>
<accession>C0EGF2</accession>
<dbReference type="STRING" id="537013.CLOSTMETH_02945"/>
<name>C0EGF2_9FIRM</name>
<reference evidence="1 2" key="2">
    <citation type="submission" date="2009-02" db="EMBL/GenBank/DDBJ databases">
        <title>Draft genome sequence of Clostridium methylpentosum (DSM 5476).</title>
        <authorList>
            <person name="Sudarsanam P."/>
            <person name="Ley R."/>
            <person name="Guruge J."/>
            <person name="Turnbaugh P.J."/>
            <person name="Mahowald M."/>
            <person name="Liep D."/>
            <person name="Gordon J."/>
        </authorList>
    </citation>
    <scope>NUCLEOTIDE SEQUENCE [LARGE SCALE GENOMIC DNA]</scope>
    <source>
        <strain evidence="1 2">DSM 5476</strain>
    </source>
</reference>
<organism evidence="1 2">
    <name type="scientific">[Clostridium] methylpentosum DSM 5476</name>
    <dbReference type="NCBI Taxonomy" id="537013"/>
    <lineage>
        <taxon>Bacteria</taxon>
        <taxon>Bacillati</taxon>
        <taxon>Bacillota</taxon>
        <taxon>Clostridia</taxon>
        <taxon>Eubacteriales</taxon>
        <taxon>Oscillospiraceae</taxon>
        <taxon>Oscillospiraceae incertae sedis</taxon>
    </lineage>
</organism>
<sequence length="51" mass="6023">MLSPSLWIYRLSPFSAEAPRRGAIHRIKRKSFQIDPARVYYTINLSFINKI</sequence>
<keyword evidence="2" id="KW-1185">Reference proteome</keyword>
<dbReference type="Proteomes" id="UP000003340">
    <property type="component" value="Unassembled WGS sequence"/>
</dbReference>
<dbReference type="AlphaFoldDB" id="C0EGF2"/>
<dbReference type="EMBL" id="ACEC01000102">
    <property type="protein sequence ID" value="EEG29428.1"/>
    <property type="molecule type" value="Genomic_DNA"/>
</dbReference>
<evidence type="ECO:0000313" key="2">
    <source>
        <dbReference type="Proteomes" id="UP000003340"/>
    </source>
</evidence>